<feature type="compositionally biased region" description="Basic and acidic residues" evidence="1">
    <location>
        <begin position="170"/>
        <end position="200"/>
    </location>
</feature>
<name>A0ABQ6FEA2_9RHOO</name>
<dbReference type="EMBL" id="BSPX01000037">
    <property type="protein sequence ID" value="GLT23070.1"/>
    <property type="molecule type" value="Genomic_DNA"/>
</dbReference>
<proteinExistence type="predicted"/>
<keyword evidence="4" id="KW-1185">Reference proteome</keyword>
<evidence type="ECO:0000256" key="2">
    <source>
        <dbReference type="SAM" id="SignalP"/>
    </source>
</evidence>
<keyword evidence="2" id="KW-0732">Signal</keyword>
<feature type="compositionally biased region" description="Pro residues" evidence="1">
    <location>
        <begin position="247"/>
        <end position="271"/>
    </location>
</feature>
<reference evidence="4" key="1">
    <citation type="journal article" date="2019" name="Int. J. Syst. Evol. Microbiol.">
        <title>The Global Catalogue of Microorganisms (GCM) 10K type strain sequencing project: providing services to taxonomists for standard genome sequencing and annotation.</title>
        <authorList>
            <consortium name="The Broad Institute Genomics Platform"/>
            <consortium name="The Broad Institute Genome Sequencing Center for Infectious Disease"/>
            <person name="Wu L."/>
            <person name="Ma J."/>
        </authorList>
    </citation>
    <scope>NUCLEOTIDE SEQUENCE [LARGE SCALE GENOMIC DNA]</scope>
    <source>
        <strain evidence="4">NBRC 102407</strain>
    </source>
</reference>
<evidence type="ECO:0008006" key="5">
    <source>
        <dbReference type="Google" id="ProtNLM"/>
    </source>
</evidence>
<feature type="compositionally biased region" description="Basic and acidic residues" evidence="1">
    <location>
        <begin position="231"/>
        <end position="241"/>
    </location>
</feature>
<gene>
    <name evidence="3" type="ORF">GCM10007933_25310</name>
</gene>
<feature type="region of interest" description="Disordered" evidence="1">
    <location>
        <begin position="141"/>
        <end position="309"/>
    </location>
</feature>
<feature type="signal peptide" evidence="2">
    <location>
        <begin position="1"/>
        <end position="28"/>
    </location>
</feature>
<evidence type="ECO:0000256" key="1">
    <source>
        <dbReference type="SAM" id="MobiDB-lite"/>
    </source>
</evidence>
<sequence length="309" mass="34919">MPSLSSLRRPLAVLAGSAALLLPLTAAAQNAIITQPAQLFAGPAPDYPVIAAVYPGLEVSVIGCLADYMWCDVMLQDGLRGWAYGPSLAYGWMGNALPVPDYGPSLGIPLVTFFIGDYWGRHYRHQPWFDEYRWRQQQHAPRFIPPPAPHPRDTWQAPYPPRWVQPGMPPRDDRRDDRWGDRRDDRWRGNDQPPRRDFNRGDMPQAAPTPQQPPQQPPQFRQEPGRNFNPRPDDNRDRRNDGAQQQPAPPRFVPAPAPAPVAPQVAPPQPPRQENRFTPPPQPQQPQAQPQPRGGDGPRNRFGGRMDER</sequence>
<comment type="caution">
    <text evidence="3">The sequence shown here is derived from an EMBL/GenBank/DDBJ whole genome shotgun (WGS) entry which is preliminary data.</text>
</comment>
<dbReference type="Proteomes" id="UP001157167">
    <property type="component" value="Unassembled WGS sequence"/>
</dbReference>
<protein>
    <recommendedName>
        <fullName evidence="5">Peptide-binding protein</fullName>
    </recommendedName>
</protein>
<feature type="compositionally biased region" description="Pro residues" evidence="1">
    <location>
        <begin position="158"/>
        <end position="169"/>
    </location>
</feature>
<feature type="chain" id="PRO_5047046502" description="Peptide-binding protein" evidence="2">
    <location>
        <begin position="29"/>
        <end position="309"/>
    </location>
</feature>
<feature type="compositionally biased region" description="Basic and acidic residues" evidence="1">
    <location>
        <begin position="296"/>
        <end position="309"/>
    </location>
</feature>
<dbReference type="RefSeq" id="WP_284188296.1">
    <property type="nucleotide sequence ID" value="NZ_BSPX01000037.1"/>
</dbReference>
<accession>A0ABQ6FEA2</accession>
<evidence type="ECO:0000313" key="4">
    <source>
        <dbReference type="Proteomes" id="UP001157167"/>
    </source>
</evidence>
<dbReference type="PRINTS" id="PR01217">
    <property type="entry name" value="PRICHEXTENSN"/>
</dbReference>
<organism evidence="3 4">
    <name type="scientific">Zoogloea oryzae</name>
    <dbReference type="NCBI Taxonomy" id="310767"/>
    <lineage>
        <taxon>Bacteria</taxon>
        <taxon>Pseudomonadati</taxon>
        <taxon>Pseudomonadota</taxon>
        <taxon>Betaproteobacteria</taxon>
        <taxon>Rhodocyclales</taxon>
        <taxon>Zoogloeaceae</taxon>
        <taxon>Zoogloea</taxon>
    </lineage>
</organism>
<evidence type="ECO:0000313" key="3">
    <source>
        <dbReference type="EMBL" id="GLT23070.1"/>
    </source>
</evidence>